<evidence type="ECO:0000313" key="1">
    <source>
        <dbReference type="EMBL" id="MEN3238619.1"/>
    </source>
</evidence>
<keyword evidence="2" id="KW-1185">Reference proteome</keyword>
<protein>
    <submittedName>
        <fullName evidence="1">Uncharacterized protein</fullName>
    </submittedName>
</protein>
<dbReference type="EMBL" id="JAQYXP010000006">
    <property type="protein sequence ID" value="MEN3238619.1"/>
    <property type="molecule type" value="Genomic_DNA"/>
</dbReference>
<gene>
    <name evidence="1" type="ORF">PUR29_34835</name>
</gene>
<evidence type="ECO:0000313" key="2">
    <source>
        <dbReference type="Proteomes" id="UP001407347"/>
    </source>
</evidence>
<comment type="caution">
    <text evidence="1">The sequence shown here is derived from an EMBL/GenBank/DDBJ whole genome shotgun (WGS) entry which is preliminary data.</text>
</comment>
<reference evidence="1 2" key="1">
    <citation type="journal article" date="2023" name="PLoS ONE">
        <title>Complete genome assembly of Hawai'i environmental nontuberculous mycobacteria reveals unexpected co-isolation with methylobacteria.</title>
        <authorList>
            <person name="Hendrix J."/>
            <person name="Epperson L.E."/>
            <person name="Tong E.I."/>
            <person name="Chan Y.L."/>
            <person name="Hasan N.A."/>
            <person name="Dawrs S.N."/>
            <person name="Norton G.J."/>
            <person name="Virdi R."/>
            <person name="Crooks J.L."/>
            <person name="Chan E.D."/>
            <person name="Honda J.R."/>
            <person name="Strong M."/>
        </authorList>
    </citation>
    <scope>NUCLEOTIDE SEQUENCE [LARGE SCALE GENOMIC DNA]</scope>
    <source>
        <strain evidence="1 2">NJH_HI04-1</strain>
    </source>
</reference>
<accession>A0ABV0A5E7</accession>
<dbReference type="Proteomes" id="UP001407347">
    <property type="component" value="Unassembled WGS sequence"/>
</dbReference>
<proteinExistence type="predicted"/>
<sequence>MTAFMKASRLNRDQLANLLGNHENAVRLLEQRGGSRVMALAFSAILHNLGPWKPRRRKPS</sequence>
<name>A0ABV0A5E7_9HYPH</name>
<dbReference type="RefSeq" id="WP_207183839.1">
    <property type="nucleotide sequence ID" value="NZ_JAQYXP010000006.1"/>
</dbReference>
<organism evidence="1 2">
    <name type="scientific">Methylobacterium ajmalii</name>
    <dbReference type="NCBI Taxonomy" id="2738439"/>
    <lineage>
        <taxon>Bacteria</taxon>
        <taxon>Pseudomonadati</taxon>
        <taxon>Pseudomonadota</taxon>
        <taxon>Alphaproteobacteria</taxon>
        <taxon>Hyphomicrobiales</taxon>
        <taxon>Methylobacteriaceae</taxon>
        <taxon>Methylobacterium</taxon>
    </lineage>
</organism>